<reference evidence="1 2" key="1">
    <citation type="journal article" date="2018" name="Arch. Microbiol.">
        <title>New insights into the metabolic potential of the phototrophic purple bacterium Rhodopila globiformis DSM 161(T) from its draft genome sequence and evidence for a vanadium-dependent nitrogenase.</title>
        <authorList>
            <person name="Imhoff J.F."/>
            <person name="Rahn T."/>
            <person name="Kunzel S."/>
            <person name="Neulinger S.C."/>
        </authorList>
    </citation>
    <scope>NUCLEOTIDE SEQUENCE [LARGE SCALE GENOMIC DNA]</scope>
    <source>
        <strain evidence="1 2">DSM 16996</strain>
    </source>
</reference>
<name>A0A2S6MYS8_9HYPH</name>
<evidence type="ECO:0008006" key="3">
    <source>
        <dbReference type="Google" id="ProtNLM"/>
    </source>
</evidence>
<gene>
    <name evidence="1" type="ORF">CCR94_19990</name>
</gene>
<dbReference type="AlphaFoldDB" id="A0A2S6MYS8"/>
<dbReference type="RefSeq" id="WP_104509597.1">
    <property type="nucleotide sequence ID" value="NZ_JACIGC010000001.1"/>
</dbReference>
<dbReference type="Proteomes" id="UP000239089">
    <property type="component" value="Unassembled WGS sequence"/>
</dbReference>
<evidence type="ECO:0000313" key="1">
    <source>
        <dbReference type="EMBL" id="PPQ27510.1"/>
    </source>
</evidence>
<keyword evidence="2" id="KW-1185">Reference proteome</keyword>
<comment type="caution">
    <text evidence="1">The sequence shown here is derived from an EMBL/GenBank/DDBJ whole genome shotgun (WGS) entry which is preliminary data.</text>
</comment>
<sequence length="198" mass="20783">MPKYLNSVVIMSQNPDAARESWARLGFVVAAGDGRIALGSAAIYLRGAETAPPPRVSHIVFADSNSPAAECAAHGNGARGLAALVKVSENPAALAEFCARDAGQREIRATSAGIEIKLENARQDILTPTAFTQFYGDPDTQDPQNPKDPGLTADALVFAADLDAVRAFFGAAGLAFEEKFGRLVLAERLAGLILAFEA</sequence>
<evidence type="ECO:0000313" key="2">
    <source>
        <dbReference type="Proteomes" id="UP000239089"/>
    </source>
</evidence>
<dbReference type="OrthoDB" id="9812467at2"/>
<accession>A0A2S6MYS8</accession>
<protein>
    <recommendedName>
        <fullName evidence="3">VOC domain-containing protein</fullName>
    </recommendedName>
</protein>
<dbReference type="EMBL" id="NHSJ01000123">
    <property type="protein sequence ID" value="PPQ27510.1"/>
    <property type="molecule type" value="Genomic_DNA"/>
</dbReference>
<proteinExistence type="predicted"/>
<organism evidence="1 2">
    <name type="scientific">Rhodoblastus sphagnicola</name>
    <dbReference type="NCBI Taxonomy" id="333368"/>
    <lineage>
        <taxon>Bacteria</taxon>
        <taxon>Pseudomonadati</taxon>
        <taxon>Pseudomonadota</taxon>
        <taxon>Alphaproteobacteria</taxon>
        <taxon>Hyphomicrobiales</taxon>
        <taxon>Rhodoblastaceae</taxon>
        <taxon>Rhodoblastus</taxon>
    </lineage>
</organism>